<organism evidence="4 5">
    <name type="scientific">Haemaphysalis longicornis</name>
    <name type="common">Bush tick</name>
    <dbReference type="NCBI Taxonomy" id="44386"/>
    <lineage>
        <taxon>Eukaryota</taxon>
        <taxon>Metazoa</taxon>
        <taxon>Ecdysozoa</taxon>
        <taxon>Arthropoda</taxon>
        <taxon>Chelicerata</taxon>
        <taxon>Arachnida</taxon>
        <taxon>Acari</taxon>
        <taxon>Parasitiformes</taxon>
        <taxon>Ixodida</taxon>
        <taxon>Ixodoidea</taxon>
        <taxon>Ixodidae</taxon>
        <taxon>Haemaphysalinae</taxon>
        <taxon>Haemaphysalis</taxon>
    </lineage>
</organism>
<name>A0A9J6H7L8_HAELO</name>
<dbReference type="Proteomes" id="UP000821853">
    <property type="component" value="Unassembled WGS sequence"/>
</dbReference>
<reference evidence="4 5" key="1">
    <citation type="journal article" date="2020" name="Cell">
        <title>Large-Scale Comparative Analyses of Tick Genomes Elucidate Their Genetic Diversity and Vector Capacities.</title>
        <authorList>
            <consortium name="Tick Genome and Microbiome Consortium (TIGMIC)"/>
            <person name="Jia N."/>
            <person name="Wang J."/>
            <person name="Shi W."/>
            <person name="Du L."/>
            <person name="Sun Y."/>
            <person name="Zhan W."/>
            <person name="Jiang J.F."/>
            <person name="Wang Q."/>
            <person name="Zhang B."/>
            <person name="Ji P."/>
            <person name="Bell-Sakyi L."/>
            <person name="Cui X.M."/>
            <person name="Yuan T.T."/>
            <person name="Jiang B.G."/>
            <person name="Yang W.F."/>
            <person name="Lam T.T."/>
            <person name="Chang Q.C."/>
            <person name="Ding S.J."/>
            <person name="Wang X.J."/>
            <person name="Zhu J.G."/>
            <person name="Ruan X.D."/>
            <person name="Zhao L."/>
            <person name="Wei J.T."/>
            <person name="Ye R.Z."/>
            <person name="Que T.C."/>
            <person name="Du C.H."/>
            <person name="Zhou Y.H."/>
            <person name="Cheng J.X."/>
            <person name="Dai P.F."/>
            <person name="Guo W.B."/>
            <person name="Han X.H."/>
            <person name="Huang E.J."/>
            <person name="Li L.F."/>
            <person name="Wei W."/>
            <person name="Gao Y.C."/>
            <person name="Liu J.Z."/>
            <person name="Shao H.Z."/>
            <person name="Wang X."/>
            <person name="Wang C.C."/>
            <person name="Yang T.C."/>
            <person name="Huo Q.B."/>
            <person name="Li W."/>
            <person name="Chen H.Y."/>
            <person name="Chen S.E."/>
            <person name="Zhou L.G."/>
            <person name="Ni X.B."/>
            <person name="Tian J.H."/>
            <person name="Sheng Y."/>
            <person name="Liu T."/>
            <person name="Pan Y.S."/>
            <person name="Xia L.Y."/>
            <person name="Li J."/>
            <person name="Zhao F."/>
            <person name="Cao W.C."/>
        </authorList>
    </citation>
    <scope>NUCLEOTIDE SEQUENCE [LARGE SCALE GENOMIC DNA]</scope>
    <source>
        <strain evidence="4">HaeL-2018</strain>
    </source>
</reference>
<dbReference type="GO" id="GO:0006623">
    <property type="term" value="P:protein targeting to vacuole"/>
    <property type="evidence" value="ECO:0007669"/>
    <property type="project" value="TreeGrafter"/>
</dbReference>
<dbReference type="PANTHER" id="PTHR16166:SF146">
    <property type="entry name" value="VACUOLAR PROTEIN SORTING-ASSOCIATED PROTEIN 13A-LIKE ISOFORM X1"/>
    <property type="match status" value="1"/>
</dbReference>
<sequence length="1215" mass="137109">MFEGVVAHLLNKYLGKYIKDLDSENLNVGIFNGTVQLTDLKLKAEALYELELPIEVKAGCIGKVSVDIPWLSLSSEPVLVHIEDMLILAGPVGNDPYDADKERLLARARKTRRLELLEEPFAENELDKPRGFFENLIGTIVNNVQVSVQNVHIRYEDTITSPQYPFACGMVLQSLTAITTSSKWKPIQLDSASKTIYKLVKLESFSVYWSYSCSASGLVRHQLPSSNWKNLMKRALQTFSIGSDEFDFVLKPISAKVKIIFNKSLESKIPKLLVDVLLQDVALQLSRQQYLEVILLGQSFTLMEINQRYRKYRPNVPRKGNAKAWWKYAFDAVVGEYIRPYSWKAIKEHRQNYRQYKELYKERLQKPNDAEVRVDVQMMEDKLNIANVIMAREEAKLELLRSEPNRAVPRKKDQGWWASWFGGDEEPEEEIEVVGERERSFWSRLTPEEKEKLYEAIEYADASTEVPEHYIAHKVNFTLANCTLSLVGSTSGHEVLVATLTQFLTSLETRPGARAFKVSARTEGFVVEGTSSDHDLVTVLSVDKSASEISPQHVFALDFEQNPLDINANYGLMLYAEPVEVVYNEHSVSELMTFFSIPTVSAADIRSIAAEQFNSLATWSKTGLLHALTHRKVCPFMPSIGATAPFAVQADESTKVEPSTEELKLIRQHVTEAPSAALGKPSRSSTQLSIAGSEQYLSASDHSDEEFEDWGWTLDVPGFDDNVSASNTVNSLLRFVIGEVALHLARSSDQVDKPYLMLRLDKLCADVALMEYGPALQASINGIYLVDKLHIGPTGEYLELLSSKAAEDMVSVLYRKASTSMLLLTEHNSFTFASLYPCFLVLNMKEMSYSSLIPEAAVKQATGLFLDDQDPPVPPGSTKLNVALRVHEIKARLCDVDLELADVCVSGLECDYVQKANEKLIVRVDLTHLSVTDLMESTLYSKVLSIEDDKLFDFKYVRKAPRTKSLEMEEEKLKGPDGTVRFHVGRMQLVLLRRFFVDVQKFLEPFLQPEARSVMFKSAEKVVQQQVADFAQKSVMLQLSVDIHAPTVLIPQKSDSPNLIVLSLGDLNIENFFKEVSSRPKPDYVDNILVRFSSLHMTRAIVLLDGSTQPQESILEPMRLSLDIKRALTLFNRNIMEYEVRGTMDLVKVKPLGSPLFNCIPRMYEWASKIKKAVSFHFIYCILKGPRASHKRDIHFGNIVYSLCNLHGANAMHNA</sequence>
<evidence type="ECO:0000313" key="5">
    <source>
        <dbReference type="Proteomes" id="UP000821853"/>
    </source>
</evidence>
<comment type="caution">
    <text evidence="4">The sequence shown here is derived from an EMBL/GenBank/DDBJ whole genome shotgun (WGS) entry which is preliminary data.</text>
</comment>
<evidence type="ECO:0000256" key="1">
    <source>
        <dbReference type="ARBA" id="ARBA00022448"/>
    </source>
</evidence>
<dbReference type="OMA" id="KKPRESW"/>
<proteinExistence type="predicted"/>
<dbReference type="InterPro" id="IPR056747">
    <property type="entry name" value="VPS13-like_M"/>
</dbReference>
<dbReference type="AlphaFoldDB" id="A0A9J6H7L8"/>
<dbReference type="InterPro" id="IPR026847">
    <property type="entry name" value="VPS13"/>
</dbReference>
<evidence type="ECO:0000259" key="2">
    <source>
        <dbReference type="Pfam" id="PF12624"/>
    </source>
</evidence>
<dbReference type="Pfam" id="PF12624">
    <property type="entry name" value="VPS13_N"/>
    <property type="match status" value="1"/>
</dbReference>
<dbReference type="PANTHER" id="PTHR16166">
    <property type="entry name" value="VACUOLAR PROTEIN SORTING-ASSOCIATED PROTEIN VPS13"/>
    <property type="match status" value="1"/>
</dbReference>
<dbReference type="EMBL" id="JABSTR010001244">
    <property type="protein sequence ID" value="KAH9383702.1"/>
    <property type="molecule type" value="Genomic_DNA"/>
</dbReference>
<dbReference type="VEuPathDB" id="VectorBase:HLOH_063004"/>
<evidence type="ECO:0000313" key="4">
    <source>
        <dbReference type="EMBL" id="KAH9383702.1"/>
    </source>
</evidence>
<keyword evidence="5" id="KW-1185">Reference proteome</keyword>
<dbReference type="InterPro" id="IPR026854">
    <property type="entry name" value="VPS13_N"/>
</dbReference>
<dbReference type="GO" id="GO:0045053">
    <property type="term" value="P:protein retention in Golgi apparatus"/>
    <property type="evidence" value="ECO:0007669"/>
    <property type="project" value="TreeGrafter"/>
</dbReference>
<keyword evidence="1" id="KW-0813">Transport</keyword>
<feature type="domain" description="VPS13-like middle region" evidence="3">
    <location>
        <begin position="895"/>
        <end position="1130"/>
    </location>
</feature>
<dbReference type="OrthoDB" id="6423865at2759"/>
<evidence type="ECO:0000259" key="3">
    <source>
        <dbReference type="Pfam" id="PF25033"/>
    </source>
</evidence>
<accession>A0A9J6H7L8</accession>
<gene>
    <name evidence="4" type="ORF">HPB48_025468</name>
</gene>
<dbReference type="Pfam" id="PF25033">
    <property type="entry name" value="VPS13_M"/>
    <property type="match status" value="1"/>
</dbReference>
<feature type="domain" description="Chorein N-terminal" evidence="2">
    <location>
        <begin position="1"/>
        <end position="641"/>
    </location>
</feature>
<protein>
    <submittedName>
        <fullName evidence="4">Uncharacterized protein</fullName>
    </submittedName>
</protein>